<dbReference type="EMBL" id="KU686197">
    <property type="protein sequence ID" value="AOV58703.1"/>
    <property type="molecule type" value="Genomic_DNA"/>
</dbReference>
<accession>A0A1D8KJZ8</accession>
<proteinExistence type="predicted"/>
<name>A0A1D8KJZ8_9CAUD</name>
<reference evidence="5 6" key="1">
    <citation type="journal article" date="2016" name="Virology">
        <title>The genomic content and context of auxiliary metabolic genes in marine cyanomyoviruses.</title>
        <authorList>
            <person name="Crummett L.T."/>
            <person name="Puxty R.J."/>
            <person name="Weihe C."/>
            <person name="Marston M.F."/>
            <person name="Martiny J.B."/>
        </authorList>
    </citation>
    <scope>NUCLEOTIDE SEQUENCE [LARGE SCALE GENOMIC DNA]</scope>
    <source>
        <strain evidence="2">0808SB25</strain>
        <strain evidence="3">0910TB04</strain>
        <strain evidence="4">1010CC42</strain>
    </source>
</reference>
<dbReference type="Proteomes" id="UP000240804">
    <property type="component" value="Segment"/>
</dbReference>
<gene>
    <name evidence="4" type="ORF">C421010_199</name>
    <name evidence="2" type="ORF">S250808_198</name>
    <name evidence="3" type="ORF">T040910_199</name>
</gene>
<dbReference type="Proteomes" id="UP000204537">
    <property type="component" value="Segment"/>
</dbReference>
<sequence>MDGSEFKTNIHTNNTRGSVSVHRNLFRPWFKQPYNYSENNRGYKRNRYHKYLLAVIATLVTAPVNAETVGGVSATASPIANSSGSVTNQAVQVLQGPYITNTYGGGIQCQGPTRNFTPYVTGTASASKPYEPYYMDPVYDVSDLQGAFDEDGNSIGDGRLDNPGDIVFQKKTRTGQKDNYSLGIGFSMTWSTPTDKKLQDLCKQAAVTQIKLQEQLTANKRLDFEIARLKNCGELMQKGIMFRPGTQYAKVCADVLVLNKNAITPHRHSISSPSDQPEEHESQHSSDAARLGGPVRTGLSMTYP</sequence>
<evidence type="ECO:0000313" key="3">
    <source>
        <dbReference type="EMBL" id="AOV58943.1"/>
    </source>
</evidence>
<dbReference type="GeneID" id="30306489"/>
<dbReference type="EMBL" id="KU686199">
    <property type="protein sequence ID" value="AOV59182.1"/>
    <property type="molecule type" value="Genomic_DNA"/>
</dbReference>
<evidence type="ECO:0000313" key="6">
    <source>
        <dbReference type="Proteomes" id="UP000240804"/>
    </source>
</evidence>
<feature type="region of interest" description="Disordered" evidence="1">
    <location>
        <begin position="266"/>
        <end position="304"/>
    </location>
</feature>
<evidence type="ECO:0000313" key="5">
    <source>
        <dbReference type="Proteomes" id="UP000204537"/>
    </source>
</evidence>
<dbReference type="KEGG" id="vg:30306489"/>
<evidence type="ECO:0000313" key="2">
    <source>
        <dbReference type="EMBL" id="AOV58703.1"/>
    </source>
</evidence>
<evidence type="ECO:0000256" key="1">
    <source>
        <dbReference type="SAM" id="MobiDB-lite"/>
    </source>
</evidence>
<evidence type="ECO:0000313" key="4">
    <source>
        <dbReference type="EMBL" id="AOV59182.1"/>
    </source>
</evidence>
<dbReference type="RefSeq" id="YP_009321462.1">
    <property type="nucleotide sequence ID" value="NC_031906.1"/>
</dbReference>
<dbReference type="EMBL" id="KU686198">
    <property type="protein sequence ID" value="AOV58943.1"/>
    <property type="molecule type" value="Genomic_DNA"/>
</dbReference>
<keyword evidence="5" id="KW-1185">Reference proteome</keyword>
<evidence type="ECO:0008006" key="7">
    <source>
        <dbReference type="Google" id="ProtNLM"/>
    </source>
</evidence>
<dbReference type="OrthoDB" id="11363at10239"/>
<organism evidence="3 6">
    <name type="scientific">Synechococcus phage S-CAM3</name>
    <dbReference type="NCBI Taxonomy" id="1883366"/>
    <lineage>
        <taxon>Viruses</taxon>
        <taxon>Duplodnaviria</taxon>
        <taxon>Heunggongvirae</taxon>
        <taxon>Uroviricota</taxon>
        <taxon>Caudoviricetes</taxon>
        <taxon>Pantevenvirales</taxon>
        <taxon>Kyanoviridae</taxon>
        <taxon>Charybdisvirus</taxon>
        <taxon>Charybdisvirus scam3</taxon>
    </lineage>
</organism>
<protein>
    <recommendedName>
        <fullName evidence="7">Gp165</fullName>
    </recommendedName>
</protein>
<dbReference type="Proteomes" id="UP000240920">
    <property type="component" value="Segment"/>
</dbReference>